<protein>
    <submittedName>
        <fullName evidence="2">Uncharacterized protein</fullName>
    </submittedName>
</protein>
<evidence type="ECO:0000313" key="2">
    <source>
        <dbReference type="WBParaSite" id="ALUE_0001066901-mRNA-1"/>
    </source>
</evidence>
<name>A0A0M3I2F6_ASCLU</name>
<proteinExistence type="predicted"/>
<sequence length="212" mass="23958">MSGFIGVRENRTISSDQENQNFVSTEERYIVLDDKEIPIGTKESAKDGDNKNLSCCKVNSNRSRCKKNQNPSIPLFSKKSSSIKRLQVANRYNSIQNRTIHLKHICMTLVHFAEKVHTIAAVDKNTSNGIETLQPFYWFMAEVQSDSKCESCTYMEELYYKFSGIAYEADISIEYLQTLKATIKDTINSGQVYEPKVSGSTQAGDQVQGSPR</sequence>
<organism evidence="1 2">
    <name type="scientific">Ascaris lumbricoides</name>
    <name type="common">Giant roundworm</name>
    <dbReference type="NCBI Taxonomy" id="6252"/>
    <lineage>
        <taxon>Eukaryota</taxon>
        <taxon>Metazoa</taxon>
        <taxon>Ecdysozoa</taxon>
        <taxon>Nematoda</taxon>
        <taxon>Chromadorea</taxon>
        <taxon>Rhabditida</taxon>
        <taxon>Spirurina</taxon>
        <taxon>Ascaridomorpha</taxon>
        <taxon>Ascaridoidea</taxon>
        <taxon>Ascarididae</taxon>
        <taxon>Ascaris</taxon>
    </lineage>
</organism>
<dbReference type="Proteomes" id="UP000036681">
    <property type="component" value="Unplaced"/>
</dbReference>
<evidence type="ECO:0000313" key="1">
    <source>
        <dbReference type="Proteomes" id="UP000036681"/>
    </source>
</evidence>
<dbReference type="WBParaSite" id="ALUE_0001066901-mRNA-1">
    <property type="protein sequence ID" value="ALUE_0001066901-mRNA-1"/>
    <property type="gene ID" value="ALUE_0001066901"/>
</dbReference>
<keyword evidence="1" id="KW-1185">Reference proteome</keyword>
<dbReference type="AlphaFoldDB" id="A0A0M3I2F6"/>
<accession>A0A0M3I2F6</accession>
<reference evidence="2" key="1">
    <citation type="submission" date="2017-02" db="UniProtKB">
        <authorList>
            <consortium name="WormBaseParasite"/>
        </authorList>
    </citation>
    <scope>IDENTIFICATION</scope>
</reference>